<dbReference type="PANTHER" id="PTHR47545:SF2">
    <property type="entry name" value="CC-ADDING TRNA NUCLEOTIDYLTRANSFERASE"/>
    <property type="match status" value="1"/>
</dbReference>
<dbReference type="SUPFAM" id="SSF81891">
    <property type="entry name" value="Poly A polymerase C-terminal region-like"/>
    <property type="match status" value="1"/>
</dbReference>
<evidence type="ECO:0000256" key="9">
    <source>
        <dbReference type="ARBA" id="ARBA00022842"/>
    </source>
</evidence>
<dbReference type="AlphaFoldDB" id="A0A7C4U8L1"/>
<dbReference type="Gene3D" id="1.10.3090.10">
    <property type="entry name" value="cca-adding enzyme, domain 2"/>
    <property type="match status" value="1"/>
</dbReference>
<gene>
    <name evidence="15" type="ORF">ENV67_06755</name>
</gene>
<dbReference type="EMBL" id="DTHG01000083">
    <property type="protein sequence ID" value="HGW92219.1"/>
    <property type="molecule type" value="Genomic_DNA"/>
</dbReference>
<comment type="cofactor">
    <cofactor evidence="1">
        <name>Mg(2+)</name>
        <dbReference type="ChEBI" id="CHEBI:18420"/>
    </cofactor>
</comment>
<keyword evidence="7" id="KW-0479">Metal-binding</keyword>
<evidence type="ECO:0000259" key="12">
    <source>
        <dbReference type="Pfam" id="PF01743"/>
    </source>
</evidence>
<dbReference type="GO" id="GO:0016779">
    <property type="term" value="F:nucleotidyltransferase activity"/>
    <property type="evidence" value="ECO:0007669"/>
    <property type="project" value="UniProtKB-KW"/>
</dbReference>
<keyword evidence="6" id="KW-0548">Nucleotidyltransferase</keyword>
<evidence type="ECO:0000256" key="6">
    <source>
        <dbReference type="ARBA" id="ARBA00022695"/>
    </source>
</evidence>
<comment type="similarity">
    <text evidence="2 11">Belongs to the tRNA nucleotidyltransferase/poly(A) polymerase family.</text>
</comment>
<dbReference type="Pfam" id="PF13735">
    <property type="entry name" value="tRNA_NucTran2_2"/>
    <property type="match status" value="1"/>
</dbReference>
<dbReference type="GO" id="GO:0008033">
    <property type="term" value="P:tRNA processing"/>
    <property type="evidence" value="ECO:0007669"/>
    <property type="project" value="UniProtKB-KW"/>
</dbReference>
<dbReference type="InterPro" id="IPR032828">
    <property type="entry name" value="PolyA_RNA-bd"/>
</dbReference>
<evidence type="ECO:0000313" key="15">
    <source>
        <dbReference type="EMBL" id="HGW92219.1"/>
    </source>
</evidence>
<reference evidence="15" key="1">
    <citation type="journal article" date="2020" name="mSystems">
        <title>Genome- and Community-Level Interaction Insights into Carbon Utilization and Element Cycling Functions of Hydrothermarchaeota in Hydrothermal Sediment.</title>
        <authorList>
            <person name="Zhou Z."/>
            <person name="Liu Y."/>
            <person name="Xu W."/>
            <person name="Pan J."/>
            <person name="Luo Z.H."/>
            <person name="Li M."/>
        </authorList>
    </citation>
    <scope>NUCLEOTIDE SEQUENCE [LARGE SCALE GENOMIC DNA]</scope>
    <source>
        <strain evidence="15">SpSt-780</strain>
    </source>
</reference>
<dbReference type="Pfam" id="PF01743">
    <property type="entry name" value="PolyA_pol"/>
    <property type="match status" value="2"/>
</dbReference>
<proteinExistence type="inferred from homology"/>
<keyword evidence="9" id="KW-0460">Magnesium</keyword>
<evidence type="ECO:0000259" key="13">
    <source>
        <dbReference type="Pfam" id="PF12627"/>
    </source>
</evidence>
<organism evidence="15">
    <name type="scientific">candidate division WOR-3 bacterium</name>
    <dbReference type="NCBI Taxonomy" id="2052148"/>
    <lineage>
        <taxon>Bacteria</taxon>
        <taxon>Bacteria division WOR-3</taxon>
    </lineage>
</organism>
<keyword evidence="3" id="KW-0820">tRNA-binding</keyword>
<keyword evidence="10 11" id="KW-0694">RNA-binding</keyword>
<evidence type="ECO:0000256" key="8">
    <source>
        <dbReference type="ARBA" id="ARBA00022741"/>
    </source>
</evidence>
<evidence type="ECO:0000256" key="1">
    <source>
        <dbReference type="ARBA" id="ARBA00001946"/>
    </source>
</evidence>
<evidence type="ECO:0000256" key="10">
    <source>
        <dbReference type="ARBA" id="ARBA00022884"/>
    </source>
</evidence>
<dbReference type="CDD" id="cd05398">
    <property type="entry name" value="NT_ClassII-CCAase"/>
    <property type="match status" value="1"/>
</dbReference>
<dbReference type="InterPro" id="IPR032810">
    <property type="entry name" value="CCA-adding_enz_C"/>
</dbReference>
<evidence type="ECO:0000256" key="7">
    <source>
        <dbReference type="ARBA" id="ARBA00022723"/>
    </source>
</evidence>
<keyword evidence="8" id="KW-0547">Nucleotide-binding</keyword>
<dbReference type="InterPro" id="IPR050124">
    <property type="entry name" value="tRNA_CCA-adding_enzyme"/>
</dbReference>
<dbReference type="GO" id="GO:0046872">
    <property type="term" value="F:metal ion binding"/>
    <property type="evidence" value="ECO:0007669"/>
    <property type="project" value="UniProtKB-KW"/>
</dbReference>
<protein>
    <submittedName>
        <fullName evidence="15">CCA tRNA nucleotidyltransferase</fullName>
    </submittedName>
</protein>
<keyword evidence="5" id="KW-0819">tRNA processing</keyword>
<dbReference type="GO" id="GO:0000049">
    <property type="term" value="F:tRNA binding"/>
    <property type="evidence" value="ECO:0007669"/>
    <property type="project" value="UniProtKB-KW"/>
</dbReference>
<accession>A0A7C4U8L1</accession>
<sequence length="471" mass="55292">MVINFILRIIEQYVLVVGSIKREGTKLILRFENIFKDEIIGKIKEIKEYDIFIVGGYLRDFLLGKKSRDIDLVVYGDGKKFASIFGIPFKLKEEFDEWRVLYNDRIIDVLGIDCSIVEDLKRRDFTINSMGMNLKTLEFFDPMNGMKDLKDCIIRANSAENIKNDPVRILRGLRMMAELGFTVEERTMNYFKEYSMLLRNTAPERIHQELVLLFSAKKTSDTIIPEIFDIIFPGFLKMKEIKGSVSTDKDLLTHSILSLYHLEEIIENDNILKKYRKHIKRYLKDKIYLLKIATLIHDIKKPETIVIDEKVHFYGHDKEGAEWFKKIGRDLRFSNKEIDFIYTILRNHMWIHLLSTVELTERAIRRIIFRIGEDVIGLILFTIADELASGGDNIEKVMNVCNKILEYYWTKKKEIKPVILGRDIIKHFKISPGPEIGRLLRIAQEAYIEGVVRNKKEAIDFLKKNIKKEEL</sequence>
<dbReference type="GO" id="GO:0000166">
    <property type="term" value="F:nucleotide binding"/>
    <property type="evidence" value="ECO:0007669"/>
    <property type="project" value="UniProtKB-KW"/>
</dbReference>
<feature type="domain" description="tRNA nucleotidyltransferase/poly(A) polymerase RNA and SrmB- binding" evidence="13">
    <location>
        <begin position="180"/>
        <end position="223"/>
    </location>
</feature>
<dbReference type="Pfam" id="PF12627">
    <property type="entry name" value="PolyA_pol_RNAbd"/>
    <property type="match status" value="1"/>
</dbReference>
<evidence type="ECO:0000256" key="2">
    <source>
        <dbReference type="ARBA" id="ARBA00007265"/>
    </source>
</evidence>
<dbReference type="InterPro" id="IPR002646">
    <property type="entry name" value="PolA_pol_head_dom"/>
</dbReference>
<feature type="domain" description="Poly A polymerase head" evidence="12">
    <location>
        <begin position="51"/>
        <end position="100"/>
    </location>
</feature>
<comment type="caution">
    <text evidence="15">The sequence shown here is derived from an EMBL/GenBank/DDBJ whole genome shotgun (WGS) entry which is preliminary data.</text>
</comment>
<name>A0A7C4U8L1_UNCW3</name>
<dbReference type="SUPFAM" id="SSF81301">
    <property type="entry name" value="Nucleotidyltransferase"/>
    <property type="match status" value="1"/>
</dbReference>
<feature type="domain" description="CCA-adding enzyme C-terminal" evidence="14">
    <location>
        <begin position="329"/>
        <end position="459"/>
    </location>
</feature>
<feature type="domain" description="Poly A polymerase head" evidence="12">
    <location>
        <begin position="115"/>
        <end position="155"/>
    </location>
</feature>
<evidence type="ECO:0000256" key="3">
    <source>
        <dbReference type="ARBA" id="ARBA00022555"/>
    </source>
</evidence>
<evidence type="ECO:0000256" key="5">
    <source>
        <dbReference type="ARBA" id="ARBA00022694"/>
    </source>
</evidence>
<dbReference type="PANTHER" id="PTHR47545">
    <property type="entry name" value="MULTIFUNCTIONAL CCA PROTEIN"/>
    <property type="match status" value="1"/>
</dbReference>
<dbReference type="InterPro" id="IPR043519">
    <property type="entry name" value="NT_sf"/>
</dbReference>
<dbReference type="Gene3D" id="1.10.246.80">
    <property type="match status" value="1"/>
</dbReference>
<evidence type="ECO:0000256" key="11">
    <source>
        <dbReference type="RuleBase" id="RU003953"/>
    </source>
</evidence>
<evidence type="ECO:0000256" key="4">
    <source>
        <dbReference type="ARBA" id="ARBA00022679"/>
    </source>
</evidence>
<dbReference type="Gene3D" id="3.30.460.10">
    <property type="entry name" value="Beta Polymerase, domain 2"/>
    <property type="match status" value="2"/>
</dbReference>
<evidence type="ECO:0000259" key="14">
    <source>
        <dbReference type="Pfam" id="PF13735"/>
    </source>
</evidence>
<keyword evidence="4 11" id="KW-0808">Transferase</keyword>